<evidence type="ECO:0000259" key="10">
    <source>
        <dbReference type="PROSITE" id="PS01124"/>
    </source>
</evidence>
<feature type="modified residue" description="4-aspartylphosphate" evidence="8">
    <location>
        <position position="55"/>
    </location>
</feature>
<dbReference type="InterPro" id="IPR011006">
    <property type="entry name" value="CheY-like_superfamily"/>
</dbReference>
<evidence type="ECO:0000256" key="4">
    <source>
        <dbReference type="ARBA" id="ARBA00023012"/>
    </source>
</evidence>
<dbReference type="PROSITE" id="PS01124">
    <property type="entry name" value="HTH_ARAC_FAMILY_2"/>
    <property type="match status" value="1"/>
</dbReference>
<dbReference type="PANTHER" id="PTHR42713:SF3">
    <property type="entry name" value="TRANSCRIPTIONAL REGULATORY PROTEIN HPTR"/>
    <property type="match status" value="1"/>
</dbReference>
<feature type="domain" description="Response regulatory" evidence="11">
    <location>
        <begin position="3"/>
        <end position="120"/>
    </location>
</feature>
<keyword evidence="4" id="KW-0902">Two-component regulatory system</keyword>
<dbReference type="SMART" id="SM00342">
    <property type="entry name" value="HTH_ARAC"/>
    <property type="match status" value="1"/>
</dbReference>
<keyword evidence="7" id="KW-0804">Transcription</keyword>
<reference evidence="13" key="1">
    <citation type="journal article" date="2019" name="Int. J. Syst. Evol. Microbiol.">
        <title>The Global Catalogue of Microorganisms (GCM) 10K type strain sequencing project: providing services to taxonomists for standard genome sequencing and annotation.</title>
        <authorList>
            <consortium name="The Broad Institute Genomics Platform"/>
            <consortium name="The Broad Institute Genome Sequencing Center for Infectious Disease"/>
            <person name="Wu L."/>
            <person name="Ma J."/>
        </authorList>
    </citation>
    <scope>NUCLEOTIDE SEQUENCE [LARGE SCALE GENOMIC DNA]</scope>
    <source>
        <strain evidence="13">CCM 8725</strain>
    </source>
</reference>
<dbReference type="InterPro" id="IPR009057">
    <property type="entry name" value="Homeodomain-like_sf"/>
</dbReference>
<proteinExistence type="predicted"/>
<evidence type="ECO:0000256" key="6">
    <source>
        <dbReference type="ARBA" id="ARBA00023125"/>
    </source>
</evidence>
<dbReference type="Pfam" id="PF00072">
    <property type="entry name" value="Response_reg"/>
    <property type="match status" value="1"/>
</dbReference>
<dbReference type="SUPFAM" id="SSF46689">
    <property type="entry name" value="Homeodomain-like"/>
    <property type="match status" value="2"/>
</dbReference>
<keyword evidence="13" id="KW-1185">Reference proteome</keyword>
<evidence type="ECO:0000256" key="3">
    <source>
        <dbReference type="ARBA" id="ARBA00022553"/>
    </source>
</evidence>
<keyword evidence="9" id="KW-0175">Coiled coil</keyword>
<dbReference type="CDD" id="cd17536">
    <property type="entry name" value="REC_YesN-like"/>
    <property type="match status" value="1"/>
</dbReference>
<dbReference type="SUPFAM" id="SSF52172">
    <property type="entry name" value="CheY-like"/>
    <property type="match status" value="1"/>
</dbReference>
<feature type="domain" description="HTH araC/xylS-type" evidence="10">
    <location>
        <begin position="156"/>
        <end position="255"/>
    </location>
</feature>
<comment type="subcellular location">
    <subcellularLocation>
        <location evidence="1">Cytoplasm</location>
    </subcellularLocation>
</comment>
<evidence type="ECO:0000256" key="1">
    <source>
        <dbReference type="ARBA" id="ARBA00004496"/>
    </source>
</evidence>
<keyword evidence="2" id="KW-0963">Cytoplasm</keyword>
<dbReference type="PANTHER" id="PTHR42713">
    <property type="entry name" value="HISTIDINE KINASE-RELATED"/>
    <property type="match status" value="1"/>
</dbReference>
<protein>
    <submittedName>
        <fullName evidence="12">Response regulator</fullName>
    </submittedName>
</protein>
<keyword evidence="5" id="KW-0805">Transcription regulation</keyword>
<dbReference type="InterPro" id="IPR051552">
    <property type="entry name" value="HptR"/>
</dbReference>
<dbReference type="SMART" id="SM00448">
    <property type="entry name" value="REC"/>
    <property type="match status" value="1"/>
</dbReference>
<comment type="caution">
    <text evidence="12">The sequence shown here is derived from an EMBL/GenBank/DDBJ whole genome shotgun (WGS) entry which is preliminary data.</text>
</comment>
<dbReference type="Pfam" id="PF12833">
    <property type="entry name" value="HTH_18"/>
    <property type="match status" value="1"/>
</dbReference>
<dbReference type="InterPro" id="IPR018060">
    <property type="entry name" value="HTH_AraC"/>
</dbReference>
<evidence type="ECO:0000259" key="11">
    <source>
        <dbReference type="PROSITE" id="PS50110"/>
    </source>
</evidence>
<dbReference type="Gene3D" id="3.40.50.2300">
    <property type="match status" value="1"/>
</dbReference>
<organism evidence="12 13">
    <name type="scientific">Paenibacillus rhizoplanae</name>
    <dbReference type="NCBI Taxonomy" id="1917181"/>
    <lineage>
        <taxon>Bacteria</taxon>
        <taxon>Bacillati</taxon>
        <taxon>Bacillota</taxon>
        <taxon>Bacilli</taxon>
        <taxon>Bacillales</taxon>
        <taxon>Paenibacillaceae</taxon>
        <taxon>Paenibacillus</taxon>
    </lineage>
</organism>
<evidence type="ECO:0000256" key="5">
    <source>
        <dbReference type="ARBA" id="ARBA00023015"/>
    </source>
</evidence>
<accession>A0ABW5FDS6</accession>
<dbReference type="RefSeq" id="WP_209984791.1">
    <property type="nucleotide sequence ID" value="NZ_JBHSVQ010000001.1"/>
</dbReference>
<dbReference type="EMBL" id="JBHUKY010000023">
    <property type="protein sequence ID" value="MFD2410931.1"/>
    <property type="molecule type" value="Genomic_DNA"/>
</dbReference>
<sequence length="257" mass="29474">MYTAIIAEDSKPILRNIEALMQSMELPVRIAATASNGLDALEYIKANPVDILLTDIRMPKLDGLALIGECRLVNPALKAVLISGYSDFEYTRKALNLQVFDYLLKPVERQQLAEVMQRLVAHLEEQQEEQQSTAKELPDGIAELRQRKKSGEELFGQLEQYLQQHRYSQLSITDVALKFHVSPSYVSRIFKKYSHQTFVHYSMRLKIAEACRLITLRPELKVKELSEVLSFGDQHYFSKVFKEYTGVSPTEYKGGER</sequence>
<evidence type="ECO:0000313" key="12">
    <source>
        <dbReference type="EMBL" id="MFD2410931.1"/>
    </source>
</evidence>
<keyword evidence="3 8" id="KW-0597">Phosphoprotein</keyword>
<gene>
    <name evidence="12" type="ORF">ACFSX3_13665</name>
</gene>
<feature type="coiled-coil region" evidence="9">
    <location>
        <begin position="109"/>
        <end position="136"/>
    </location>
</feature>
<evidence type="ECO:0000256" key="8">
    <source>
        <dbReference type="PROSITE-ProRule" id="PRU00169"/>
    </source>
</evidence>
<keyword evidence="6" id="KW-0238">DNA-binding</keyword>
<dbReference type="InterPro" id="IPR001789">
    <property type="entry name" value="Sig_transdc_resp-reg_receiver"/>
</dbReference>
<dbReference type="Gene3D" id="1.10.10.60">
    <property type="entry name" value="Homeodomain-like"/>
    <property type="match status" value="2"/>
</dbReference>
<evidence type="ECO:0000313" key="13">
    <source>
        <dbReference type="Proteomes" id="UP001597448"/>
    </source>
</evidence>
<evidence type="ECO:0000256" key="9">
    <source>
        <dbReference type="SAM" id="Coils"/>
    </source>
</evidence>
<dbReference type="PROSITE" id="PS50110">
    <property type="entry name" value="RESPONSE_REGULATORY"/>
    <property type="match status" value="1"/>
</dbReference>
<evidence type="ECO:0000256" key="2">
    <source>
        <dbReference type="ARBA" id="ARBA00022490"/>
    </source>
</evidence>
<dbReference type="Proteomes" id="UP001597448">
    <property type="component" value="Unassembled WGS sequence"/>
</dbReference>
<name>A0ABW5FDS6_9BACL</name>
<evidence type="ECO:0000256" key="7">
    <source>
        <dbReference type="ARBA" id="ARBA00023163"/>
    </source>
</evidence>